<evidence type="ECO:0000313" key="2">
    <source>
        <dbReference type="Proteomes" id="UP000663722"/>
    </source>
</evidence>
<dbReference type="EMBL" id="CP061800">
    <property type="protein sequence ID" value="QTA86340.1"/>
    <property type="molecule type" value="Genomic_DNA"/>
</dbReference>
<evidence type="ECO:0000313" key="1">
    <source>
        <dbReference type="EMBL" id="QTA86340.1"/>
    </source>
</evidence>
<accession>A0A975GM70</accession>
<gene>
    <name evidence="1" type="ORF">dnm_023630</name>
</gene>
<dbReference type="KEGG" id="dmm:dnm_023630"/>
<name>A0A975GM70_9BACT</name>
<proteinExistence type="predicted"/>
<dbReference type="Proteomes" id="UP000663722">
    <property type="component" value="Chromosome"/>
</dbReference>
<reference evidence="1" key="1">
    <citation type="journal article" date="2021" name="Microb. Physiol.">
        <title>Proteogenomic Insights into the Physiology of Marine, Sulfate-Reducing, Filamentous Desulfonema limicola and Desulfonema magnum.</title>
        <authorList>
            <person name="Schnaars V."/>
            <person name="Wohlbrand L."/>
            <person name="Scheve S."/>
            <person name="Hinrichs C."/>
            <person name="Reinhardt R."/>
            <person name="Rabus R."/>
        </authorList>
    </citation>
    <scope>NUCLEOTIDE SEQUENCE</scope>
    <source>
        <strain evidence="1">4be13</strain>
    </source>
</reference>
<protein>
    <submittedName>
        <fullName evidence="1">Uncharacterized protein</fullName>
    </submittedName>
</protein>
<dbReference type="AlphaFoldDB" id="A0A975GM70"/>
<keyword evidence="2" id="KW-1185">Reference proteome</keyword>
<organism evidence="1 2">
    <name type="scientific">Desulfonema magnum</name>
    <dbReference type="NCBI Taxonomy" id="45655"/>
    <lineage>
        <taxon>Bacteria</taxon>
        <taxon>Pseudomonadati</taxon>
        <taxon>Thermodesulfobacteriota</taxon>
        <taxon>Desulfobacteria</taxon>
        <taxon>Desulfobacterales</taxon>
        <taxon>Desulfococcaceae</taxon>
        <taxon>Desulfonema</taxon>
    </lineage>
</organism>
<sequence length="40" mass="4579">MIVAHFDGSHENFGFLNPPMLSILNFQFSIFNSSFNQENS</sequence>